<accession>U1QXQ3</accession>
<dbReference type="HOGENOM" id="CLU_3163863_0_0_11"/>
<keyword evidence="1" id="KW-1133">Transmembrane helix</keyword>
<protein>
    <submittedName>
        <fullName evidence="2">Uncharacterized protein</fullName>
    </submittedName>
</protein>
<dbReference type="EMBL" id="AWSI01000002">
    <property type="protein sequence ID" value="ERH32160.1"/>
    <property type="molecule type" value="Genomic_DNA"/>
</dbReference>
<evidence type="ECO:0000313" key="3">
    <source>
        <dbReference type="Proteomes" id="UP000016519"/>
    </source>
</evidence>
<dbReference type="Proteomes" id="UP000016519">
    <property type="component" value="Unassembled WGS sequence"/>
</dbReference>
<organism evidence="2 3">
    <name type="scientific">Alloscardovia omnicolens F0580</name>
    <dbReference type="NCBI Taxonomy" id="1321816"/>
    <lineage>
        <taxon>Bacteria</taxon>
        <taxon>Bacillati</taxon>
        <taxon>Actinomycetota</taxon>
        <taxon>Actinomycetes</taxon>
        <taxon>Bifidobacteriales</taxon>
        <taxon>Bifidobacteriaceae</taxon>
        <taxon>Alloscardovia</taxon>
    </lineage>
</organism>
<name>U1QXQ3_9BIFI</name>
<sequence length="47" mass="5059">MRVAHATALSHSIIVISMLSLGLSVLFLIISARMLRYALYKAIEGGA</sequence>
<evidence type="ECO:0000256" key="1">
    <source>
        <dbReference type="SAM" id="Phobius"/>
    </source>
</evidence>
<keyword evidence="1" id="KW-0472">Membrane</keyword>
<keyword evidence="1" id="KW-0812">Transmembrane</keyword>
<dbReference type="PATRIC" id="fig|1321816.3.peg.4"/>
<keyword evidence="3" id="KW-1185">Reference proteome</keyword>
<evidence type="ECO:0000313" key="2">
    <source>
        <dbReference type="EMBL" id="ERH32160.1"/>
    </source>
</evidence>
<gene>
    <name evidence="2" type="ORF">HMPREF9244_00005</name>
</gene>
<proteinExistence type="predicted"/>
<dbReference type="AlphaFoldDB" id="U1QXQ3"/>
<comment type="caution">
    <text evidence="2">The sequence shown here is derived from an EMBL/GenBank/DDBJ whole genome shotgun (WGS) entry which is preliminary data.</text>
</comment>
<reference evidence="2 3" key="1">
    <citation type="submission" date="2013-08" db="EMBL/GenBank/DDBJ databases">
        <authorList>
            <person name="Weinstock G."/>
            <person name="Sodergren E."/>
            <person name="Wylie T."/>
            <person name="Fulton L."/>
            <person name="Fulton R."/>
            <person name="Fronick C."/>
            <person name="O'Laughlin M."/>
            <person name="Godfrey J."/>
            <person name="Miner T."/>
            <person name="Herter B."/>
            <person name="Appelbaum E."/>
            <person name="Cordes M."/>
            <person name="Lek S."/>
            <person name="Wollam A."/>
            <person name="Pepin K.H."/>
            <person name="Palsikar V.B."/>
            <person name="Mitreva M."/>
            <person name="Wilson R.K."/>
        </authorList>
    </citation>
    <scope>NUCLEOTIDE SEQUENCE [LARGE SCALE GENOMIC DNA]</scope>
    <source>
        <strain evidence="2 3">F0580</strain>
    </source>
</reference>
<feature type="transmembrane region" description="Helical" evidence="1">
    <location>
        <begin position="12"/>
        <end position="32"/>
    </location>
</feature>